<proteinExistence type="predicted"/>
<protein>
    <submittedName>
        <fullName evidence="1">Uncharacterized protein</fullName>
    </submittedName>
</protein>
<evidence type="ECO:0000313" key="1">
    <source>
        <dbReference type="EMBL" id="MFD2703784.1"/>
    </source>
</evidence>
<organism evidence="1 2">
    <name type="scientific">Paenibacillus shunpengii</name>
    <dbReference type="NCBI Taxonomy" id="2054424"/>
    <lineage>
        <taxon>Bacteria</taxon>
        <taxon>Bacillati</taxon>
        <taxon>Bacillota</taxon>
        <taxon>Bacilli</taxon>
        <taxon>Bacillales</taxon>
        <taxon>Paenibacillaceae</taxon>
        <taxon>Paenibacillus</taxon>
    </lineage>
</organism>
<accession>A0ABW5SX94</accession>
<keyword evidence="2" id="KW-1185">Reference proteome</keyword>
<evidence type="ECO:0000313" key="2">
    <source>
        <dbReference type="Proteomes" id="UP001597540"/>
    </source>
</evidence>
<comment type="caution">
    <text evidence="1">The sequence shown here is derived from an EMBL/GenBank/DDBJ whole genome shotgun (WGS) entry which is preliminary data.</text>
</comment>
<sequence length="76" mass="8711">MQQQPKKQETMNTATRKLEMQMALDELVAMTYELTQLQKTAAPLIHNYYKELLAAGFSESDALSIVRVHGWLPKCQ</sequence>
<name>A0ABW5SX94_9BACL</name>
<reference evidence="2" key="1">
    <citation type="journal article" date="2019" name="Int. J. Syst. Evol. Microbiol.">
        <title>The Global Catalogue of Microorganisms (GCM) 10K type strain sequencing project: providing services to taxonomists for standard genome sequencing and annotation.</title>
        <authorList>
            <consortium name="The Broad Institute Genomics Platform"/>
            <consortium name="The Broad Institute Genome Sequencing Center for Infectious Disease"/>
            <person name="Wu L."/>
            <person name="Ma J."/>
        </authorList>
    </citation>
    <scope>NUCLEOTIDE SEQUENCE [LARGE SCALE GENOMIC DNA]</scope>
    <source>
        <strain evidence="2">KCTC 33849</strain>
    </source>
</reference>
<dbReference type="RefSeq" id="WP_379265317.1">
    <property type="nucleotide sequence ID" value="NZ_JBHUMJ010000015.1"/>
</dbReference>
<dbReference type="EMBL" id="JBHUMJ010000015">
    <property type="protein sequence ID" value="MFD2703784.1"/>
    <property type="molecule type" value="Genomic_DNA"/>
</dbReference>
<dbReference type="Proteomes" id="UP001597540">
    <property type="component" value="Unassembled WGS sequence"/>
</dbReference>
<gene>
    <name evidence="1" type="ORF">ACFSVM_25475</name>
</gene>